<proteinExistence type="predicted"/>
<reference evidence="2 3" key="1">
    <citation type="submission" date="2023-08" db="EMBL/GenBank/DDBJ databases">
        <title>Black Yeasts Isolated from many extreme environments.</title>
        <authorList>
            <person name="Coleine C."/>
            <person name="Stajich J.E."/>
            <person name="Selbmann L."/>
        </authorList>
    </citation>
    <scope>NUCLEOTIDE SEQUENCE [LARGE SCALE GENOMIC DNA]</scope>
    <source>
        <strain evidence="2 3">CCFEE 5885</strain>
    </source>
</reference>
<sequence length="221" mass="24368">MTTGSSAYETFSYHNKFENTIFTSTAPPRAMSASKSLHDDPSLQSFTATGRPISKTSESTKGKGLSGLNVADSLGADAPKLLPVRFTDESIISVPVLPPPDLPDGKAFSSDSDEEDNPIKGREKPKSKFSFSSFRRRLSSKKEKQPDYVMKEMTRAEYLKHYAKDDNGKYIGTEEPGSDCILNVIEDIMKYKPRSNSGKVDSKKKMNYKEVIGSGMVMSVV</sequence>
<protein>
    <submittedName>
        <fullName evidence="2">Uncharacterized protein</fullName>
    </submittedName>
</protein>
<dbReference type="Proteomes" id="UP001345013">
    <property type="component" value="Unassembled WGS sequence"/>
</dbReference>
<dbReference type="EMBL" id="JAVRRG010000014">
    <property type="protein sequence ID" value="KAK5098508.1"/>
    <property type="molecule type" value="Genomic_DNA"/>
</dbReference>
<feature type="compositionally biased region" description="Basic and acidic residues" evidence="1">
    <location>
        <begin position="117"/>
        <end position="126"/>
    </location>
</feature>
<feature type="region of interest" description="Disordered" evidence="1">
    <location>
        <begin position="94"/>
        <end position="146"/>
    </location>
</feature>
<accession>A0ABR0KJJ2</accession>
<name>A0ABR0KJJ2_9EURO</name>
<gene>
    <name evidence="2" type="ORF">LTR24_001827</name>
</gene>
<keyword evidence="3" id="KW-1185">Reference proteome</keyword>
<feature type="region of interest" description="Disordered" evidence="1">
    <location>
        <begin position="30"/>
        <end position="66"/>
    </location>
</feature>
<evidence type="ECO:0000313" key="2">
    <source>
        <dbReference type="EMBL" id="KAK5098508.1"/>
    </source>
</evidence>
<evidence type="ECO:0000313" key="3">
    <source>
        <dbReference type="Proteomes" id="UP001345013"/>
    </source>
</evidence>
<comment type="caution">
    <text evidence="2">The sequence shown here is derived from an EMBL/GenBank/DDBJ whole genome shotgun (WGS) entry which is preliminary data.</text>
</comment>
<evidence type="ECO:0000256" key="1">
    <source>
        <dbReference type="SAM" id="MobiDB-lite"/>
    </source>
</evidence>
<organism evidence="2 3">
    <name type="scientific">Lithohypha guttulata</name>
    <dbReference type="NCBI Taxonomy" id="1690604"/>
    <lineage>
        <taxon>Eukaryota</taxon>
        <taxon>Fungi</taxon>
        <taxon>Dikarya</taxon>
        <taxon>Ascomycota</taxon>
        <taxon>Pezizomycotina</taxon>
        <taxon>Eurotiomycetes</taxon>
        <taxon>Chaetothyriomycetidae</taxon>
        <taxon>Chaetothyriales</taxon>
        <taxon>Trichomeriaceae</taxon>
        <taxon>Lithohypha</taxon>
    </lineage>
</organism>
<feature type="compositionally biased region" description="Polar residues" evidence="1">
    <location>
        <begin position="42"/>
        <end position="59"/>
    </location>
</feature>